<dbReference type="AlphaFoldDB" id="A0A4P2VL78"/>
<evidence type="ECO:0008006" key="3">
    <source>
        <dbReference type="Google" id="ProtNLM"/>
    </source>
</evidence>
<dbReference type="Gene3D" id="3.40.30.10">
    <property type="entry name" value="Glutaredoxin"/>
    <property type="match status" value="1"/>
</dbReference>
<dbReference type="InterPro" id="IPR036249">
    <property type="entry name" value="Thioredoxin-like_sf"/>
</dbReference>
<dbReference type="SUPFAM" id="SSF52833">
    <property type="entry name" value="Thioredoxin-like"/>
    <property type="match status" value="1"/>
</dbReference>
<gene>
    <name evidence="1" type="ORF">JCM31447_18410</name>
</gene>
<dbReference type="KEGG" id="sbf:JCM31447_18410"/>
<evidence type="ECO:0000313" key="2">
    <source>
        <dbReference type="Proteomes" id="UP000291236"/>
    </source>
</evidence>
<dbReference type="Proteomes" id="UP000291236">
    <property type="component" value="Chromosome"/>
</dbReference>
<keyword evidence="2" id="KW-1185">Reference proteome</keyword>
<accession>A0A4P2VL78</accession>
<name>A0A4P2VL78_FLUSA</name>
<proteinExistence type="predicted"/>
<dbReference type="EMBL" id="AP019368">
    <property type="protein sequence ID" value="BBH53398.1"/>
    <property type="molecule type" value="Genomic_DNA"/>
</dbReference>
<reference evidence="1 2" key="1">
    <citation type="submission" date="2018-12" db="EMBL/GenBank/DDBJ databases">
        <title>Rubrispira sanarue gen. nov., sp., nov., a member of the order Silvanigrellales, isolated from a brackish lake in Hamamatsu Japan.</title>
        <authorList>
            <person name="Maejima Y."/>
            <person name="Iino T."/>
            <person name="Muraguchi Y."/>
            <person name="Fukuda K."/>
            <person name="Nojiri H."/>
            <person name="Ohkuma M."/>
            <person name="Moriuchi R."/>
            <person name="Dohra H."/>
            <person name="Kimbara K."/>
            <person name="Shintani M."/>
        </authorList>
    </citation>
    <scope>NUCLEOTIDE SEQUENCE [LARGE SCALE GENOMIC DNA]</scope>
    <source>
        <strain evidence="1 2">RF1110005</strain>
    </source>
</reference>
<organism evidence="1 2">
    <name type="scientific">Fluviispira sanaruensis</name>
    <dbReference type="NCBI Taxonomy" id="2493639"/>
    <lineage>
        <taxon>Bacteria</taxon>
        <taxon>Pseudomonadati</taxon>
        <taxon>Bdellovibrionota</taxon>
        <taxon>Oligoflexia</taxon>
        <taxon>Silvanigrellales</taxon>
        <taxon>Silvanigrellaceae</taxon>
        <taxon>Fluviispira</taxon>
    </lineage>
</organism>
<sequence length="99" mass="11568">MELPDFEKSLKKLEKVKLVFFSTWCLDCKEKLEKIKEFKSNKDNVILINTFTTKSNPDDVLKAFDLSDFTCVIDSSHKIRKRFSVDKVPKILDYSSTID</sequence>
<evidence type="ECO:0000313" key="1">
    <source>
        <dbReference type="EMBL" id="BBH53398.1"/>
    </source>
</evidence>
<protein>
    <recommendedName>
        <fullName evidence="3">Thioredoxin domain-containing protein</fullName>
    </recommendedName>
</protein>